<protein>
    <recommendedName>
        <fullName evidence="2 7">Aminomethyltransferase</fullName>
        <ecNumber evidence="2 7">2.1.2.10</ecNumber>
    </recommendedName>
    <alternativeName>
        <fullName evidence="5 7">Glycine cleavage system T protein</fullName>
    </alternativeName>
</protein>
<sequence>MKKTPLNRIHRELGARMVDFGGWEMPVQYTGVIDEHLATRSAAGLFDVSHMGEIEVRGAGALDYIQQLTVNDASRLVDGQVQYSAICYPHGGVVDDVTLYRFAADRFLFCVNAANTDKDFAWMQQVLDEGDFADVELRNLSDDYAQLALQGPKAEAILSRLTRCELPSIKYYHFAEGQVAGVPAIISRTGYTGEDGFELYFASEAAESIWEALMAAGEADGMKPCGLGARDTLRLEMKYALYGHEISAEISPLEAGLGWITKLDKPSFIGREALLRQKGEGIPRRLVGLVMTDPGIPRQDYPVYDGDEQVGVVTSGTMSPSLKVGIALALVRPECSSVGKELQIGIRSRKVGCRVAKTPFIKNRRS</sequence>
<dbReference type="PIRSF" id="PIRSF006487">
    <property type="entry name" value="GcvT"/>
    <property type="match status" value="1"/>
</dbReference>
<comment type="caution">
    <text evidence="11">The sequence shown here is derived from an EMBL/GenBank/DDBJ whole genome shotgun (WGS) entry which is preliminary data.</text>
</comment>
<dbReference type="Gene3D" id="2.40.30.110">
    <property type="entry name" value="Aminomethyltransferase beta-barrel domains"/>
    <property type="match status" value="1"/>
</dbReference>
<dbReference type="FunFam" id="2.40.30.110:FF:000003">
    <property type="entry name" value="Aminomethyltransferase"/>
    <property type="match status" value="1"/>
</dbReference>
<dbReference type="InterPro" id="IPR006222">
    <property type="entry name" value="GCVT_N"/>
</dbReference>
<dbReference type="PANTHER" id="PTHR43757:SF2">
    <property type="entry name" value="AMINOMETHYLTRANSFERASE, MITOCHONDRIAL"/>
    <property type="match status" value="1"/>
</dbReference>
<gene>
    <name evidence="7" type="primary">gcvT</name>
    <name evidence="11" type="ORF">EDC39_11459</name>
</gene>
<name>A0A5D3WH99_9BACT</name>
<evidence type="ECO:0000256" key="1">
    <source>
        <dbReference type="ARBA" id="ARBA00008609"/>
    </source>
</evidence>
<dbReference type="EMBL" id="VNIB01000014">
    <property type="protein sequence ID" value="TYO96353.1"/>
    <property type="molecule type" value="Genomic_DNA"/>
</dbReference>
<dbReference type="GO" id="GO:0019464">
    <property type="term" value="P:glycine decarboxylation via glycine cleavage system"/>
    <property type="evidence" value="ECO:0007669"/>
    <property type="project" value="UniProtKB-UniRule"/>
</dbReference>
<dbReference type="AlphaFoldDB" id="A0A5D3WH99"/>
<dbReference type="InterPro" id="IPR027266">
    <property type="entry name" value="TrmE/GcvT-like"/>
</dbReference>
<dbReference type="GO" id="GO:0032259">
    <property type="term" value="P:methylation"/>
    <property type="evidence" value="ECO:0007669"/>
    <property type="project" value="UniProtKB-KW"/>
</dbReference>
<dbReference type="FunFam" id="4.10.1250.10:FF:000001">
    <property type="entry name" value="Aminomethyltransferase"/>
    <property type="match status" value="1"/>
</dbReference>
<dbReference type="HAMAP" id="MF_00259">
    <property type="entry name" value="GcvT"/>
    <property type="match status" value="1"/>
</dbReference>
<dbReference type="Gene3D" id="3.30.70.1400">
    <property type="entry name" value="Aminomethyltransferase beta-barrel domains"/>
    <property type="match status" value="1"/>
</dbReference>
<evidence type="ECO:0000256" key="2">
    <source>
        <dbReference type="ARBA" id="ARBA00012616"/>
    </source>
</evidence>
<dbReference type="InterPro" id="IPR013977">
    <property type="entry name" value="GcvT_C"/>
</dbReference>
<organism evidence="11 12">
    <name type="scientific">Geothermobacter ehrlichii</name>
    <dbReference type="NCBI Taxonomy" id="213224"/>
    <lineage>
        <taxon>Bacteria</taxon>
        <taxon>Pseudomonadati</taxon>
        <taxon>Thermodesulfobacteriota</taxon>
        <taxon>Desulfuromonadia</taxon>
        <taxon>Desulfuromonadales</taxon>
        <taxon>Geothermobacteraceae</taxon>
        <taxon>Geothermobacter</taxon>
    </lineage>
</organism>
<evidence type="ECO:0000313" key="12">
    <source>
        <dbReference type="Proteomes" id="UP000324159"/>
    </source>
</evidence>
<evidence type="ECO:0000256" key="4">
    <source>
        <dbReference type="ARBA" id="ARBA00022679"/>
    </source>
</evidence>
<comment type="function">
    <text evidence="7">The glycine cleavage system catalyzes the degradation of glycine.</text>
</comment>
<dbReference type="InterPro" id="IPR022903">
    <property type="entry name" value="GcvT_bac"/>
</dbReference>
<evidence type="ECO:0000256" key="8">
    <source>
        <dbReference type="PIRSR" id="PIRSR006487-1"/>
    </source>
</evidence>
<dbReference type="InterPro" id="IPR006223">
    <property type="entry name" value="GcvT"/>
</dbReference>
<dbReference type="GO" id="GO:0005960">
    <property type="term" value="C:glycine cleavage complex"/>
    <property type="evidence" value="ECO:0007669"/>
    <property type="project" value="InterPro"/>
</dbReference>
<evidence type="ECO:0000313" key="11">
    <source>
        <dbReference type="EMBL" id="TYO96353.1"/>
    </source>
</evidence>
<evidence type="ECO:0000256" key="5">
    <source>
        <dbReference type="ARBA" id="ARBA00031395"/>
    </source>
</evidence>
<dbReference type="PANTHER" id="PTHR43757">
    <property type="entry name" value="AMINOMETHYLTRANSFERASE"/>
    <property type="match status" value="1"/>
</dbReference>
<dbReference type="Pfam" id="PF08669">
    <property type="entry name" value="GCV_T_C"/>
    <property type="match status" value="1"/>
</dbReference>
<keyword evidence="11" id="KW-0489">Methyltransferase</keyword>
<dbReference type="InterPro" id="IPR028896">
    <property type="entry name" value="GcvT/YgfZ/DmdA"/>
</dbReference>
<accession>A0A5D3WH99</accession>
<dbReference type="GO" id="GO:0008168">
    <property type="term" value="F:methyltransferase activity"/>
    <property type="evidence" value="ECO:0007669"/>
    <property type="project" value="UniProtKB-KW"/>
</dbReference>
<dbReference type="GO" id="GO:0005829">
    <property type="term" value="C:cytosol"/>
    <property type="evidence" value="ECO:0007669"/>
    <property type="project" value="TreeGrafter"/>
</dbReference>
<dbReference type="SUPFAM" id="SSF103025">
    <property type="entry name" value="Folate-binding domain"/>
    <property type="match status" value="1"/>
</dbReference>
<dbReference type="Gene3D" id="4.10.1250.10">
    <property type="entry name" value="Aminomethyltransferase fragment"/>
    <property type="match status" value="1"/>
</dbReference>
<feature type="domain" description="Aminomethyltransferase C-terminal" evidence="10">
    <location>
        <begin position="284"/>
        <end position="362"/>
    </location>
</feature>
<dbReference type="GO" id="GO:0008483">
    <property type="term" value="F:transaminase activity"/>
    <property type="evidence" value="ECO:0007669"/>
    <property type="project" value="UniProtKB-KW"/>
</dbReference>
<dbReference type="NCBIfam" id="TIGR00528">
    <property type="entry name" value="gcvT"/>
    <property type="match status" value="1"/>
</dbReference>
<evidence type="ECO:0000259" key="10">
    <source>
        <dbReference type="Pfam" id="PF08669"/>
    </source>
</evidence>
<dbReference type="RefSeq" id="WP_148896826.1">
    <property type="nucleotide sequence ID" value="NZ_VNIB01000014.1"/>
</dbReference>
<comment type="similarity">
    <text evidence="1 7">Belongs to the GcvT family.</text>
</comment>
<reference evidence="11 12" key="1">
    <citation type="submission" date="2019-07" db="EMBL/GenBank/DDBJ databases">
        <title>Genomic Encyclopedia of Type Strains, Phase IV (KMG-IV): sequencing the most valuable type-strain genomes for metagenomic binning, comparative biology and taxonomic classification.</title>
        <authorList>
            <person name="Goeker M."/>
        </authorList>
    </citation>
    <scope>NUCLEOTIDE SEQUENCE [LARGE SCALE GENOMIC DNA]</scope>
    <source>
        <strain evidence="11 12">SS015</strain>
    </source>
</reference>
<feature type="binding site" evidence="8">
    <location>
        <position position="198"/>
    </location>
    <ligand>
        <name>substrate</name>
    </ligand>
</feature>
<dbReference type="InterPro" id="IPR029043">
    <property type="entry name" value="GcvT/YgfZ_C"/>
</dbReference>
<dbReference type="NCBIfam" id="NF001567">
    <property type="entry name" value="PRK00389.1"/>
    <property type="match status" value="1"/>
</dbReference>
<keyword evidence="3 7" id="KW-0032">Aminotransferase</keyword>
<dbReference type="Gene3D" id="3.30.1360.120">
    <property type="entry name" value="Probable tRNA modification gtpase trme, domain 1"/>
    <property type="match status" value="1"/>
</dbReference>
<dbReference type="OrthoDB" id="9774591at2"/>
<keyword evidence="12" id="KW-1185">Reference proteome</keyword>
<evidence type="ECO:0000256" key="3">
    <source>
        <dbReference type="ARBA" id="ARBA00022576"/>
    </source>
</evidence>
<dbReference type="SUPFAM" id="SSF101790">
    <property type="entry name" value="Aminomethyltransferase beta-barrel domain"/>
    <property type="match status" value="1"/>
</dbReference>
<evidence type="ECO:0000256" key="6">
    <source>
        <dbReference type="ARBA" id="ARBA00047665"/>
    </source>
</evidence>
<dbReference type="GO" id="GO:0004047">
    <property type="term" value="F:aminomethyltransferase activity"/>
    <property type="evidence" value="ECO:0007669"/>
    <property type="project" value="UniProtKB-UniRule"/>
</dbReference>
<dbReference type="EC" id="2.1.2.10" evidence="2 7"/>
<proteinExistence type="inferred from homology"/>
<dbReference type="FunFam" id="3.30.70.1400:FF:000001">
    <property type="entry name" value="Aminomethyltransferase"/>
    <property type="match status" value="1"/>
</dbReference>
<keyword evidence="4 7" id="KW-0808">Transferase</keyword>
<dbReference type="Pfam" id="PF01571">
    <property type="entry name" value="GCV_T"/>
    <property type="match status" value="1"/>
</dbReference>
<feature type="domain" description="GCVT N-terminal" evidence="9">
    <location>
        <begin position="8"/>
        <end position="265"/>
    </location>
</feature>
<evidence type="ECO:0000259" key="9">
    <source>
        <dbReference type="Pfam" id="PF01571"/>
    </source>
</evidence>
<dbReference type="Proteomes" id="UP000324159">
    <property type="component" value="Unassembled WGS sequence"/>
</dbReference>
<comment type="catalytic activity">
    <reaction evidence="6 7">
        <text>N(6)-[(R)-S(8)-aminomethyldihydrolipoyl]-L-lysyl-[protein] + (6S)-5,6,7,8-tetrahydrofolate = N(6)-[(R)-dihydrolipoyl]-L-lysyl-[protein] + (6R)-5,10-methylene-5,6,7,8-tetrahydrofolate + NH4(+)</text>
        <dbReference type="Rhea" id="RHEA:16945"/>
        <dbReference type="Rhea" id="RHEA-COMP:10475"/>
        <dbReference type="Rhea" id="RHEA-COMP:10492"/>
        <dbReference type="ChEBI" id="CHEBI:15636"/>
        <dbReference type="ChEBI" id="CHEBI:28938"/>
        <dbReference type="ChEBI" id="CHEBI:57453"/>
        <dbReference type="ChEBI" id="CHEBI:83100"/>
        <dbReference type="ChEBI" id="CHEBI:83143"/>
        <dbReference type="EC" id="2.1.2.10"/>
    </reaction>
</comment>
<evidence type="ECO:0000256" key="7">
    <source>
        <dbReference type="HAMAP-Rule" id="MF_00259"/>
    </source>
</evidence>
<comment type="subunit">
    <text evidence="7">The glycine cleavage system is composed of four proteins: P, T, L and H.</text>
</comment>